<keyword evidence="6" id="KW-1133">Transmembrane helix</keyword>
<evidence type="ECO:0000256" key="5">
    <source>
        <dbReference type="SAM" id="MobiDB-lite"/>
    </source>
</evidence>
<feature type="region of interest" description="Disordered" evidence="5">
    <location>
        <begin position="419"/>
        <end position="439"/>
    </location>
</feature>
<dbReference type="OMA" id="HVSPQRH"/>
<dbReference type="RefSeq" id="XP_024124155.1">
    <property type="nucleotide sequence ID" value="XM_024268387.2"/>
</dbReference>
<feature type="compositionally biased region" description="Basic and acidic residues" evidence="5">
    <location>
        <begin position="715"/>
        <end position="735"/>
    </location>
</feature>
<dbReference type="PANTHER" id="PTHR44337:SF22">
    <property type="entry name" value="HEPACAM FAMILY MEMBER 2-LIKE"/>
    <property type="match status" value="1"/>
</dbReference>
<dbReference type="InterPro" id="IPR013098">
    <property type="entry name" value="Ig_I-set"/>
</dbReference>
<evidence type="ECO:0000256" key="3">
    <source>
        <dbReference type="ARBA" id="ARBA00023180"/>
    </source>
</evidence>
<feature type="signal peptide" evidence="7">
    <location>
        <begin position="1"/>
        <end position="22"/>
    </location>
</feature>
<feature type="compositionally biased region" description="Basic residues" evidence="5">
    <location>
        <begin position="917"/>
        <end position="959"/>
    </location>
</feature>
<evidence type="ECO:0000256" key="2">
    <source>
        <dbReference type="ARBA" id="ARBA00023157"/>
    </source>
</evidence>
<feature type="region of interest" description="Disordered" evidence="5">
    <location>
        <begin position="557"/>
        <end position="767"/>
    </location>
</feature>
<sequence length="959" mass="103720">MKLPLLHVCFLLAVLFPASTVAQNPVQIEFQTDPVLTLTGTDSLFTVVTATSVFSMTWKYNGVDTLGTWSGGAANINPVTQFLGRVTITSNQLRIGSSQLRDAGNYSVEVTPVGTTGQTSNSRSVQLRVFDAVAGVTLTVPSVTVEGGNVTLTCAWTAGTQISVQWAKGGSTITADSRITISVVAQTSTLVISTVRRDDAGEYTCTPSNPVSTQTATRSLTVYYGPDTPVLTKDTGKNCVGGGDVKVGQAVRLTCTSVSLPPAVFSWQFNGNPVSGQPSGGVLTVQTYSTNESGQYVCTAQNSITGGTSKQTTSLAVVDVCLDGGEVAGIVIGSFLLLVIIVLLILLLIHLVRRRRVQQRQMDNIFIPKTEPNQRPNPPATQPNARRDLVPGPEPPLYPGNGQTRRSVPVDTMQRENNAQTLPVNGLQNSSTLQHNGRTRTNGLLHNAIQSTNSNPHNGIDNPAFTHTEALNANNLPNTQQPNPNVVIQAGNNQGGAQPPAVQVSFNTLPRTADPNAQMPTINLNLNSYPPNNQQIQPDSFSPADVTQHNLLNARQANPTMQGAPFYPGDPRLNRNLDNPGLIPSGYTHLNSNVAPQQDANTQTNQRELQRTARVQEATPSSTHRQMPWDRLRGTPAYPNGAQASPEYTSDTTDYTRNRDTQEARGRERSQPPSQTVSRRRTPPRRDPPSYDTESSSRSTDHRRPNAARVTQPDPSHRTERSSRAQSHSAERDIRGSQTALRQETARSRNPQALPFTSQPTSAARAGVSQAPTAEQVQAALQGVDTRALVDPNQLRQVEAPLNRGMQPQPAVDVARQPLQAALAPNPSASNLTQAALRVHTERAQVFQSRRHQTQAALLNNRQPQTQTPAAGGHRPPTPPPVIPLADFQTIPKERNQHRSPARGPVRPSHPTAMPTNRHHHHGNGHAGAQRHAHGQGHGRPAHLTHTRQQQAHRGRPRR</sequence>
<dbReference type="AlphaFoldDB" id="A0A3B3DXK2"/>
<dbReference type="GeneID" id="112144069"/>
<feature type="compositionally biased region" description="Basic and acidic residues" evidence="5">
    <location>
        <begin position="654"/>
        <end position="670"/>
    </location>
</feature>
<feature type="compositionally biased region" description="Polar residues" evidence="5">
    <location>
        <begin position="860"/>
        <end position="869"/>
    </location>
</feature>
<dbReference type="GO" id="GO:0055013">
    <property type="term" value="P:cardiac muscle cell development"/>
    <property type="evidence" value="ECO:0007669"/>
    <property type="project" value="UniProtKB-ARBA"/>
</dbReference>
<dbReference type="InterPro" id="IPR003599">
    <property type="entry name" value="Ig_sub"/>
</dbReference>
<dbReference type="SMART" id="SM00408">
    <property type="entry name" value="IGc2"/>
    <property type="match status" value="2"/>
</dbReference>
<dbReference type="InterPro" id="IPR036179">
    <property type="entry name" value="Ig-like_dom_sf"/>
</dbReference>
<dbReference type="InterPro" id="IPR003598">
    <property type="entry name" value="Ig_sub2"/>
</dbReference>
<dbReference type="InterPro" id="IPR007110">
    <property type="entry name" value="Ig-like_dom"/>
</dbReference>
<feature type="domain" description="Ig-like" evidence="8">
    <location>
        <begin position="229"/>
        <end position="314"/>
    </location>
</feature>
<reference evidence="9" key="2">
    <citation type="submission" date="2025-09" db="UniProtKB">
        <authorList>
            <consortium name="Ensembl"/>
        </authorList>
    </citation>
    <scope>IDENTIFICATION</scope>
</reference>
<dbReference type="Pfam" id="PF13927">
    <property type="entry name" value="Ig_3"/>
    <property type="match status" value="1"/>
</dbReference>
<dbReference type="SMART" id="SM00409">
    <property type="entry name" value="IG"/>
    <property type="match status" value="3"/>
</dbReference>
<dbReference type="GO" id="GO:0003007">
    <property type="term" value="P:heart morphogenesis"/>
    <property type="evidence" value="ECO:0007669"/>
    <property type="project" value="UniProtKB-ARBA"/>
</dbReference>
<dbReference type="PANTHER" id="PTHR44337">
    <property type="entry name" value="CARCINOEMBRYONIC ANTIGEN-RELATED CELL ADHESION MOLECULE 8"/>
    <property type="match status" value="1"/>
</dbReference>
<dbReference type="GeneTree" id="ENSGT01130000278319"/>
<feature type="compositionally biased region" description="Polar residues" evidence="5">
    <location>
        <begin position="588"/>
        <end position="607"/>
    </location>
</feature>
<feature type="compositionally biased region" description="Polar residues" evidence="5">
    <location>
        <begin position="736"/>
        <end position="762"/>
    </location>
</feature>
<dbReference type="InterPro" id="IPR052598">
    <property type="entry name" value="IgSF_CEA-related"/>
</dbReference>
<proteinExistence type="predicted"/>
<keyword evidence="2" id="KW-1015">Disulfide bond</keyword>
<feature type="chain" id="PRO_5017404195" evidence="7">
    <location>
        <begin position="23"/>
        <end position="959"/>
    </location>
</feature>
<evidence type="ECO:0000313" key="9">
    <source>
        <dbReference type="Ensembl" id="ENSOMEP00000034189.1"/>
    </source>
</evidence>
<keyword evidence="6" id="KW-0812">Transmembrane</keyword>
<keyword evidence="4" id="KW-0393">Immunoglobulin domain</keyword>
<dbReference type="InterPro" id="IPR013783">
    <property type="entry name" value="Ig-like_fold"/>
</dbReference>
<feature type="domain" description="Ig-like" evidence="8">
    <location>
        <begin position="146"/>
        <end position="221"/>
    </location>
</feature>
<evidence type="ECO:0000256" key="7">
    <source>
        <dbReference type="SAM" id="SignalP"/>
    </source>
</evidence>
<dbReference type="FunFam" id="2.60.40.10:FF:000107">
    <property type="entry name" value="Myosin, light chain kinase a"/>
    <property type="match status" value="1"/>
</dbReference>
<dbReference type="OrthoDB" id="5969816at2759"/>
<accession>A0A3B3DXK2</accession>
<dbReference type="KEGG" id="oml:112144069"/>
<dbReference type="PROSITE" id="PS50835">
    <property type="entry name" value="IG_LIKE"/>
    <property type="match status" value="2"/>
</dbReference>
<dbReference type="Proteomes" id="UP000261560">
    <property type="component" value="Unplaced"/>
</dbReference>
<dbReference type="Ensembl" id="ENSOMET00000035435.1">
    <property type="protein sequence ID" value="ENSOMEP00000034189.1"/>
    <property type="gene ID" value="ENSOMEG00000020628.1"/>
</dbReference>
<keyword evidence="3" id="KW-0325">Glycoprotein</keyword>
<dbReference type="CDD" id="cd00096">
    <property type="entry name" value="Ig"/>
    <property type="match status" value="2"/>
</dbReference>
<feature type="region of interest" description="Disordered" evidence="5">
    <location>
        <begin position="860"/>
        <end position="959"/>
    </location>
</feature>
<feature type="transmembrane region" description="Helical" evidence="6">
    <location>
        <begin position="327"/>
        <end position="352"/>
    </location>
</feature>
<keyword evidence="10" id="KW-1185">Reference proteome</keyword>
<evidence type="ECO:0000256" key="1">
    <source>
        <dbReference type="ARBA" id="ARBA00022729"/>
    </source>
</evidence>
<feature type="region of interest" description="Disordered" evidence="5">
    <location>
        <begin position="367"/>
        <end position="407"/>
    </location>
</feature>
<organism evidence="9 10">
    <name type="scientific">Oryzias melastigma</name>
    <name type="common">Marine medaka</name>
    <dbReference type="NCBI Taxonomy" id="30732"/>
    <lineage>
        <taxon>Eukaryota</taxon>
        <taxon>Metazoa</taxon>
        <taxon>Chordata</taxon>
        <taxon>Craniata</taxon>
        <taxon>Vertebrata</taxon>
        <taxon>Euteleostomi</taxon>
        <taxon>Actinopterygii</taxon>
        <taxon>Neopterygii</taxon>
        <taxon>Teleostei</taxon>
        <taxon>Neoteleostei</taxon>
        <taxon>Acanthomorphata</taxon>
        <taxon>Ovalentaria</taxon>
        <taxon>Atherinomorphae</taxon>
        <taxon>Beloniformes</taxon>
        <taxon>Adrianichthyidae</taxon>
        <taxon>Oryziinae</taxon>
        <taxon>Oryzias</taxon>
    </lineage>
</organism>
<evidence type="ECO:0000256" key="4">
    <source>
        <dbReference type="ARBA" id="ARBA00023319"/>
    </source>
</evidence>
<reference evidence="9" key="1">
    <citation type="submission" date="2025-08" db="UniProtKB">
        <authorList>
            <consortium name="Ensembl"/>
        </authorList>
    </citation>
    <scope>IDENTIFICATION</scope>
</reference>
<keyword evidence="6" id="KW-0472">Membrane</keyword>
<name>A0A3B3DXK2_ORYME</name>
<dbReference type="PaxDb" id="30732-ENSOMEP00000034189"/>
<dbReference type="SUPFAM" id="SSF48726">
    <property type="entry name" value="Immunoglobulin"/>
    <property type="match status" value="3"/>
</dbReference>
<feature type="compositionally biased region" description="Polar residues" evidence="5">
    <location>
        <begin position="642"/>
        <end position="653"/>
    </location>
</feature>
<evidence type="ECO:0000313" key="10">
    <source>
        <dbReference type="Proteomes" id="UP000261560"/>
    </source>
</evidence>
<dbReference type="Gene3D" id="2.60.40.10">
    <property type="entry name" value="Immunoglobulins"/>
    <property type="match status" value="3"/>
</dbReference>
<protein>
    <submittedName>
        <fullName evidence="9">Basic-leucine zipper transcription factor A-like</fullName>
    </submittedName>
</protein>
<dbReference type="Pfam" id="PF07679">
    <property type="entry name" value="I-set"/>
    <property type="match status" value="1"/>
</dbReference>
<evidence type="ECO:0000259" key="8">
    <source>
        <dbReference type="PROSITE" id="PS50835"/>
    </source>
</evidence>
<evidence type="ECO:0000256" key="6">
    <source>
        <dbReference type="SAM" id="Phobius"/>
    </source>
</evidence>
<dbReference type="STRING" id="30732.ENSOMEP00000034189"/>
<keyword evidence="1 7" id="KW-0732">Signal</keyword>